<keyword evidence="2" id="KW-0597">Phosphoprotein</keyword>
<proteinExistence type="predicted"/>
<dbReference type="InterPro" id="IPR010624">
    <property type="entry name" value="KaiC_dom"/>
</dbReference>
<dbReference type="PROSITE" id="PS50162">
    <property type="entry name" value="RECA_2"/>
    <property type="match status" value="1"/>
</dbReference>
<dbReference type="AlphaFoldDB" id="A0A4Y6PZL9"/>
<dbReference type="PIRSF" id="PIRSF039117">
    <property type="entry name" value="KaiC"/>
    <property type="match status" value="1"/>
</dbReference>
<evidence type="ECO:0000256" key="1">
    <source>
        <dbReference type="ARBA" id="ARBA00012513"/>
    </source>
</evidence>
<dbReference type="Pfam" id="PF06745">
    <property type="entry name" value="ATPase"/>
    <property type="match status" value="2"/>
</dbReference>
<dbReference type="PANTHER" id="PTHR42926:SF1">
    <property type="entry name" value="CIRCADIAN CLOCK OSCILLATOR PROTEIN KAIC 1"/>
    <property type="match status" value="1"/>
</dbReference>
<dbReference type="GO" id="GO:0005524">
    <property type="term" value="F:ATP binding"/>
    <property type="evidence" value="ECO:0007669"/>
    <property type="project" value="InterPro"/>
</dbReference>
<keyword evidence="5" id="KW-0418">Kinase</keyword>
<name>A0A4Y6PZL9_PERCE</name>
<evidence type="ECO:0000256" key="4">
    <source>
        <dbReference type="ARBA" id="ARBA00022737"/>
    </source>
</evidence>
<dbReference type="GO" id="GO:0003677">
    <property type="term" value="F:DNA binding"/>
    <property type="evidence" value="ECO:0007669"/>
    <property type="project" value="InterPro"/>
</dbReference>
<keyword evidence="3" id="KW-0808">Transferase</keyword>
<evidence type="ECO:0000259" key="8">
    <source>
        <dbReference type="PROSITE" id="PS51146"/>
    </source>
</evidence>
<dbReference type="PROSITE" id="PS51146">
    <property type="entry name" value="KAIC"/>
    <property type="match status" value="2"/>
</dbReference>
<evidence type="ECO:0000256" key="5">
    <source>
        <dbReference type="ARBA" id="ARBA00022777"/>
    </source>
</evidence>
<sequence length="505" mass="55286">MISNLDQELLSSGIEGLDSILRGGFPPNNAYLVKGRPGTGKTSLAMQFLLEGARRGESALYVSFSESRRELEVVAESHGWDIDSIRTVELASSISERATAGSSIFHASDVDLPQSLNTITECVERYEPTRVAVDSLTELYNMAESERHFRRALFQLKIRLEKAGVTTIFVGEQGPAVKTDAESIVHGIIELERETPHYGPQRRRLQVSKLRGREIETGFHDYKILRGGLEVYPRIRPSGQGRRIGAGERAKSGIEALDRLLGGGFDRGSTSLIVGPSGAGKSSVVIQYAVAAAKRGEKTVIYTFDEDPATITRRAENMEVPLSEHLDAGLVRVQSVDAAEMSPGQFAHLVREAVDEGGAQFIAIDSINGYMHAMPSTESLVPHLHDLLTFLGNRGVVMMLVMTLGGLFRGTEKEAMHLSYLADTVLLLRYFEQRGAVRRAITAAKHGTGNHEKLIRELTLGEGGVHIGEPIEEFSGVLEQTPVFEGSSNALNRRTRHGYAVHDDD</sequence>
<dbReference type="GO" id="GO:0004674">
    <property type="term" value="F:protein serine/threonine kinase activity"/>
    <property type="evidence" value="ECO:0007669"/>
    <property type="project" value="UniProtKB-EC"/>
</dbReference>
<dbReference type="Proteomes" id="UP000315995">
    <property type="component" value="Chromosome"/>
</dbReference>
<evidence type="ECO:0000259" key="7">
    <source>
        <dbReference type="PROSITE" id="PS50162"/>
    </source>
</evidence>
<evidence type="ECO:0000313" key="10">
    <source>
        <dbReference type="Proteomes" id="UP000315995"/>
    </source>
</evidence>
<evidence type="ECO:0000313" key="9">
    <source>
        <dbReference type="EMBL" id="QDG53713.1"/>
    </source>
</evidence>
<dbReference type="PANTHER" id="PTHR42926">
    <property type="match status" value="1"/>
</dbReference>
<dbReference type="InterPro" id="IPR014774">
    <property type="entry name" value="KaiC-like_dom"/>
</dbReference>
<reference evidence="9 10" key="1">
    <citation type="submission" date="2019-06" db="EMBL/GenBank/DDBJ databases">
        <title>Persicimonas caeni gen. nov., sp. nov., a predatory bacterium isolated from solar saltern.</title>
        <authorList>
            <person name="Wang S."/>
        </authorList>
    </citation>
    <scope>NUCLEOTIDE SEQUENCE [LARGE SCALE GENOMIC DNA]</scope>
    <source>
        <strain evidence="9 10">YN101</strain>
    </source>
</reference>
<evidence type="ECO:0000256" key="2">
    <source>
        <dbReference type="ARBA" id="ARBA00022553"/>
    </source>
</evidence>
<dbReference type="EC" id="2.7.11.1" evidence="1"/>
<organism evidence="9 10">
    <name type="scientific">Persicimonas caeni</name>
    <dbReference type="NCBI Taxonomy" id="2292766"/>
    <lineage>
        <taxon>Bacteria</taxon>
        <taxon>Deltaproteobacteria</taxon>
        <taxon>Bradymonadales</taxon>
        <taxon>Bradymonadaceae</taxon>
        <taxon>Persicimonas</taxon>
    </lineage>
</organism>
<evidence type="ECO:0000256" key="6">
    <source>
        <dbReference type="ARBA" id="ARBA00022801"/>
    </source>
</evidence>
<keyword evidence="10" id="KW-1185">Reference proteome</keyword>
<dbReference type="GO" id="GO:0006281">
    <property type="term" value="P:DNA repair"/>
    <property type="evidence" value="ECO:0007669"/>
    <property type="project" value="InterPro"/>
</dbReference>
<dbReference type="InterPro" id="IPR051347">
    <property type="entry name" value="Circadian_clock_KaiC-rel"/>
</dbReference>
<accession>A0A5B8YB85</accession>
<dbReference type="OrthoDB" id="9783783at2"/>
<dbReference type="InterPro" id="IPR003593">
    <property type="entry name" value="AAA+_ATPase"/>
</dbReference>
<accession>A0A4Y6PZL9</accession>
<dbReference type="GO" id="GO:0140664">
    <property type="term" value="F:ATP-dependent DNA damage sensor activity"/>
    <property type="evidence" value="ECO:0007669"/>
    <property type="project" value="InterPro"/>
</dbReference>
<keyword evidence="6" id="KW-0378">Hydrolase</keyword>
<dbReference type="RefSeq" id="WP_141200167.1">
    <property type="nucleotide sequence ID" value="NZ_CP041186.1"/>
</dbReference>
<dbReference type="InterPro" id="IPR027417">
    <property type="entry name" value="P-loop_NTPase"/>
</dbReference>
<dbReference type="EMBL" id="CP041186">
    <property type="protein sequence ID" value="QDG53713.1"/>
    <property type="molecule type" value="Genomic_DNA"/>
</dbReference>
<dbReference type="Gene3D" id="3.40.50.300">
    <property type="entry name" value="P-loop containing nucleotide triphosphate hydrolases"/>
    <property type="match status" value="2"/>
</dbReference>
<dbReference type="SMART" id="SM00382">
    <property type="entry name" value="AAA"/>
    <property type="match status" value="2"/>
</dbReference>
<gene>
    <name evidence="9" type="ORF">FIV42_24105</name>
</gene>
<dbReference type="SUPFAM" id="SSF52540">
    <property type="entry name" value="P-loop containing nucleoside triphosphate hydrolases"/>
    <property type="match status" value="2"/>
</dbReference>
<evidence type="ECO:0000256" key="3">
    <source>
        <dbReference type="ARBA" id="ARBA00022679"/>
    </source>
</evidence>
<feature type="domain" description="RecA family profile 1" evidence="7">
    <location>
        <begin position="6"/>
        <end position="174"/>
    </location>
</feature>
<protein>
    <recommendedName>
        <fullName evidence="1">non-specific serine/threonine protein kinase</fullName>
        <ecNumber evidence="1">2.7.11.1</ecNumber>
    </recommendedName>
</protein>
<feature type="domain" description="KaiC" evidence="8">
    <location>
        <begin position="250"/>
        <end position="481"/>
    </location>
</feature>
<keyword evidence="4" id="KW-0677">Repeat</keyword>
<dbReference type="InterPro" id="IPR020588">
    <property type="entry name" value="RecA_ATP-bd"/>
</dbReference>
<dbReference type="PRINTS" id="PR01874">
    <property type="entry name" value="DNAREPAIRADA"/>
</dbReference>
<dbReference type="InterPro" id="IPR030665">
    <property type="entry name" value="KaiC"/>
</dbReference>
<feature type="domain" description="KaiC" evidence="8">
    <location>
        <begin position="8"/>
        <end position="249"/>
    </location>
</feature>
<dbReference type="GO" id="GO:0016787">
    <property type="term" value="F:hydrolase activity"/>
    <property type="evidence" value="ECO:0007669"/>
    <property type="project" value="UniProtKB-KW"/>
</dbReference>